<dbReference type="AlphaFoldDB" id="A0A1J3FU65"/>
<sequence>MTIDDDDGATPLSIHHRHTEILSFIQMRRHIEEVNLCVTLMEHINGVPAKSIFHSAAVTTAKEMEVVQSSEAGESEEINHDEWHRFPISDTPMTFPAFTVVPTATTQDLR</sequence>
<accession>A0A1J3FU65</accession>
<proteinExistence type="predicted"/>
<gene>
    <name evidence="1" type="ORF">LC_TR10742_c0_g1_i1_g.38039</name>
    <name evidence="2" type="ORF">LE_TR5149_c0_g1_i1_g.17111</name>
</gene>
<dbReference type="EMBL" id="GEVL01006607">
    <property type="protein sequence ID" value="JAU70734.1"/>
    <property type="molecule type" value="Transcribed_RNA"/>
</dbReference>
<evidence type="ECO:0000313" key="2">
    <source>
        <dbReference type="EMBL" id="JAU70734.1"/>
    </source>
</evidence>
<reference evidence="1" key="1">
    <citation type="submission" date="2016-07" db="EMBL/GenBank/DDBJ databases">
        <title>De novo transcriptome assembly of four accessions of the metal hyperaccumulator plant Noccaea caerulescens.</title>
        <authorList>
            <person name="Blande D."/>
            <person name="Halimaa P."/>
            <person name="Tervahauta A.I."/>
            <person name="Aarts M.G."/>
            <person name="Karenlampi S.O."/>
        </authorList>
    </citation>
    <scope>NUCLEOTIDE SEQUENCE</scope>
</reference>
<organism evidence="1">
    <name type="scientific">Noccaea caerulescens</name>
    <name type="common">Alpine penny-cress</name>
    <name type="synonym">Thlaspi caerulescens</name>
    <dbReference type="NCBI Taxonomy" id="107243"/>
    <lineage>
        <taxon>Eukaryota</taxon>
        <taxon>Viridiplantae</taxon>
        <taxon>Streptophyta</taxon>
        <taxon>Embryophyta</taxon>
        <taxon>Tracheophyta</taxon>
        <taxon>Spermatophyta</taxon>
        <taxon>Magnoliopsida</taxon>
        <taxon>eudicotyledons</taxon>
        <taxon>Gunneridae</taxon>
        <taxon>Pentapetalae</taxon>
        <taxon>rosids</taxon>
        <taxon>malvids</taxon>
        <taxon>Brassicales</taxon>
        <taxon>Brassicaceae</taxon>
        <taxon>Coluteocarpeae</taxon>
        <taxon>Noccaea</taxon>
    </lineage>
</organism>
<protein>
    <submittedName>
        <fullName evidence="1">Uncharacterized protein</fullName>
    </submittedName>
</protein>
<dbReference type="EMBL" id="GEVK01005213">
    <property type="protein sequence ID" value="JAU47619.1"/>
    <property type="molecule type" value="Transcribed_RNA"/>
</dbReference>
<evidence type="ECO:0000313" key="1">
    <source>
        <dbReference type="EMBL" id="JAU47619.1"/>
    </source>
</evidence>
<name>A0A1J3FU65_NOCCA</name>